<evidence type="ECO:0000313" key="3">
    <source>
        <dbReference type="Proteomes" id="UP000318693"/>
    </source>
</evidence>
<keyword evidence="1" id="KW-0812">Transmembrane</keyword>
<protein>
    <recommendedName>
        <fullName evidence="4">DUF4386 family protein</fullName>
    </recommendedName>
</protein>
<feature type="transmembrane region" description="Helical" evidence="1">
    <location>
        <begin position="133"/>
        <end position="157"/>
    </location>
</feature>
<feature type="transmembrane region" description="Helical" evidence="1">
    <location>
        <begin position="85"/>
        <end position="113"/>
    </location>
</feature>
<sequence length="229" mass="22999">MQISSPTVRWTVVVALVLAAVMTVVSVLLMPDFSGSHADWLIAISAAPVAANVSAHLFTVSQLFVAVGVVGVAAQIYSRSPRLAFLAAAFVVLEAFGHMVGGGLSAVMVAMAADPANAGIYAALLDGVESPSGLLPYMALGLLGTIIGLTLLGAALLRAGYGPKWLGVTLIAFVVVEFALSGISVWAGYVSGALFLVAFLAMAALTARGSDGGARPAVQASAAAVVGSE</sequence>
<dbReference type="Proteomes" id="UP000318693">
    <property type="component" value="Unassembled WGS sequence"/>
</dbReference>
<feature type="transmembrane region" description="Helical" evidence="1">
    <location>
        <begin position="186"/>
        <end position="205"/>
    </location>
</feature>
<comment type="caution">
    <text evidence="2">The sequence shown here is derived from an EMBL/GenBank/DDBJ whole genome shotgun (WGS) entry which is preliminary data.</text>
</comment>
<proteinExistence type="predicted"/>
<feature type="transmembrane region" description="Helical" evidence="1">
    <location>
        <begin position="164"/>
        <end position="180"/>
    </location>
</feature>
<feature type="transmembrane region" description="Helical" evidence="1">
    <location>
        <begin position="49"/>
        <end position="73"/>
    </location>
</feature>
<feature type="transmembrane region" description="Helical" evidence="1">
    <location>
        <begin position="7"/>
        <end position="29"/>
    </location>
</feature>
<dbReference type="AlphaFoldDB" id="A0A552WTD0"/>
<organism evidence="2 3">
    <name type="scientific">Georgenia yuyongxinii</name>
    <dbReference type="NCBI Taxonomy" id="2589797"/>
    <lineage>
        <taxon>Bacteria</taxon>
        <taxon>Bacillati</taxon>
        <taxon>Actinomycetota</taxon>
        <taxon>Actinomycetes</taxon>
        <taxon>Micrococcales</taxon>
        <taxon>Bogoriellaceae</taxon>
        <taxon>Georgenia</taxon>
    </lineage>
</organism>
<name>A0A552WTD0_9MICO</name>
<keyword evidence="3" id="KW-1185">Reference proteome</keyword>
<gene>
    <name evidence="2" type="ORF">FJ693_06565</name>
</gene>
<evidence type="ECO:0000256" key="1">
    <source>
        <dbReference type="SAM" id="Phobius"/>
    </source>
</evidence>
<keyword evidence="1" id="KW-1133">Transmembrane helix</keyword>
<evidence type="ECO:0008006" key="4">
    <source>
        <dbReference type="Google" id="ProtNLM"/>
    </source>
</evidence>
<keyword evidence="1" id="KW-0472">Membrane</keyword>
<accession>A0A552WTD0</accession>
<reference evidence="2 3" key="1">
    <citation type="submission" date="2019-07" db="EMBL/GenBank/DDBJ databases">
        <title>Georgenia wutianyii sp. nov. and Georgenia *** sp. nov. isolated from plateau pika (Ochotona curzoniae) in the Qinghai-Tibet plateau of China.</title>
        <authorList>
            <person name="Tian Z."/>
        </authorList>
    </citation>
    <scope>NUCLEOTIDE SEQUENCE [LARGE SCALE GENOMIC DNA]</scope>
    <source>
        <strain evidence="2 3">Z446</strain>
    </source>
</reference>
<dbReference type="EMBL" id="VJXR01000013">
    <property type="protein sequence ID" value="TRW46098.1"/>
    <property type="molecule type" value="Genomic_DNA"/>
</dbReference>
<dbReference type="RefSeq" id="WP_143417732.1">
    <property type="nucleotide sequence ID" value="NZ_VJXR01000013.1"/>
</dbReference>
<evidence type="ECO:0000313" key="2">
    <source>
        <dbReference type="EMBL" id="TRW46098.1"/>
    </source>
</evidence>